<evidence type="ECO:0000259" key="6">
    <source>
        <dbReference type="PROSITE" id="PS51332"/>
    </source>
</evidence>
<name>A0ABN6VMF8_9BACT</name>
<evidence type="ECO:0000256" key="5">
    <source>
        <dbReference type="ARBA" id="ARBA00023014"/>
    </source>
</evidence>
<accession>A0ABN6VMF8</accession>
<dbReference type="SFLD" id="SFLDG01082">
    <property type="entry name" value="B12-binding_domain_containing"/>
    <property type="match status" value="1"/>
</dbReference>
<comment type="cofactor">
    <cofactor evidence="1">
        <name>[4Fe-4S] cluster</name>
        <dbReference type="ChEBI" id="CHEBI:49883"/>
    </cofactor>
</comment>
<dbReference type="RefSeq" id="WP_282001250.1">
    <property type="nucleotide sequence ID" value="NZ_AP027151.1"/>
</dbReference>
<protein>
    <submittedName>
        <fullName evidence="8">B12-binding domain-containing radical SAM protein</fullName>
    </submittedName>
</protein>
<dbReference type="InterPro" id="IPR006638">
    <property type="entry name" value="Elp3/MiaA/NifB-like_rSAM"/>
</dbReference>
<dbReference type="SUPFAM" id="SSF102114">
    <property type="entry name" value="Radical SAM enzymes"/>
    <property type="match status" value="1"/>
</dbReference>
<dbReference type="Gene3D" id="3.40.50.280">
    <property type="entry name" value="Cobalamin-binding domain"/>
    <property type="match status" value="1"/>
</dbReference>
<dbReference type="InterPro" id="IPR034466">
    <property type="entry name" value="Methyltransferase_Class_B"/>
</dbReference>
<reference evidence="8 9" key="1">
    <citation type="submission" date="2022-12" db="EMBL/GenBank/DDBJ databases">
        <title>Polyphasic characterization of Geotalea uranireducens NIT-SL11 newly isolated from a complex of sewage sludge and microbially reduced graphene oxide.</title>
        <authorList>
            <person name="Xie L."/>
            <person name="Yoshida N."/>
            <person name="Meng L."/>
        </authorList>
    </citation>
    <scope>NUCLEOTIDE SEQUENCE [LARGE SCALE GENOMIC DNA]</scope>
    <source>
        <strain evidence="8 9">NIT-SL11</strain>
    </source>
</reference>
<feature type="domain" description="Radical SAM core" evidence="7">
    <location>
        <begin position="179"/>
        <end position="406"/>
    </location>
</feature>
<proteinExistence type="predicted"/>
<organism evidence="8 9">
    <name type="scientific">Geotalea uraniireducens</name>
    <dbReference type="NCBI Taxonomy" id="351604"/>
    <lineage>
        <taxon>Bacteria</taxon>
        <taxon>Pseudomonadati</taxon>
        <taxon>Thermodesulfobacteriota</taxon>
        <taxon>Desulfuromonadia</taxon>
        <taxon>Geobacterales</taxon>
        <taxon>Geobacteraceae</taxon>
        <taxon>Geotalea</taxon>
    </lineage>
</organism>
<evidence type="ECO:0000259" key="7">
    <source>
        <dbReference type="PROSITE" id="PS51918"/>
    </source>
</evidence>
<dbReference type="PROSITE" id="PS51918">
    <property type="entry name" value="RADICAL_SAM"/>
    <property type="match status" value="1"/>
</dbReference>
<evidence type="ECO:0000313" key="9">
    <source>
        <dbReference type="Proteomes" id="UP001317705"/>
    </source>
</evidence>
<dbReference type="SFLD" id="SFLDS00029">
    <property type="entry name" value="Radical_SAM"/>
    <property type="match status" value="1"/>
</dbReference>
<dbReference type="EMBL" id="AP027151">
    <property type="protein sequence ID" value="BDV41275.1"/>
    <property type="molecule type" value="Genomic_DNA"/>
</dbReference>
<keyword evidence="9" id="KW-1185">Reference proteome</keyword>
<dbReference type="CDD" id="cd01335">
    <property type="entry name" value="Radical_SAM"/>
    <property type="match status" value="1"/>
</dbReference>
<sequence length="461" mass="49601">MKVLLISANRERSPYPVFPIGLAYLAGPLAAAGHELRAIDLCFSTEPEEDVTRAMADFAPAAVVVSVRNIDNVTWPGCRSYSAGVKQALDRCRGAVTIIGGSGFSLLPRELLAYLGGDYGVVGEGEEVLPQLLSRLERGEPVADLPGVVCAGRDDITPPQPVAQIGAPDRQLFAVERYRREGGMANVQTKRGCPFTCIYCTYPLLEGRQVRLRPVADVIAELRTLADGHGIDYVYFVDDIFNYPPEYATELCRALSGAGLGINWSAFINPGFITPRLVDEMATAGCDAVEFGSDSGSPAMLTNLGKSFGVGEIRAASQACHEQAIDFAHYLLFGGPGETAATVAESFALMDEVEPTAVIAMTGIRIYPGTPLHAQAVAEGIISPADSLLEPAFYLAPTVRDSLGELVTSEAMKRRNWVAPGLEINMSDALLEALRAFPVRGPLWKQLKRLTRSRVNPFGPR</sequence>
<keyword evidence="3" id="KW-0479">Metal-binding</keyword>
<dbReference type="Proteomes" id="UP001317705">
    <property type="component" value="Chromosome"/>
</dbReference>
<keyword evidence="5" id="KW-0411">Iron-sulfur</keyword>
<dbReference type="PANTHER" id="PTHR43409:SF16">
    <property type="entry name" value="SLR0320 PROTEIN"/>
    <property type="match status" value="1"/>
</dbReference>
<dbReference type="Pfam" id="PF02310">
    <property type="entry name" value="B12-binding"/>
    <property type="match status" value="1"/>
</dbReference>
<dbReference type="SMART" id="SM00729">
    <property type="entry name" value="Elp3"/>
    <property type="match status" value="1"/>
</dbReference>
<dbReference type="SFLD" id="SFLDG01123">
    <property type="entry name" value="methyltransferase_(Class_B)"/>
    <property type="match status" value="1"/>
</dbReference>
<dbReference type="InterPro" id="IPR007197">
    <property type="entry name" value="rSAM"/>
</dbReference>
<dbReference type="InterPro" id="IPR023969">
    <property type="entry name" value="CHP04072_B12-bd/rSAM"/>
</dbReference>
<evidence type="ECO:0000256" key="2">
    <source>
        <dbReference type="ARBA" id="ARBA00022691"/>
    </source>
</evidence>
<dbReference type="PROSITE" id="PS51332">
    <property type="entry name" value="B12_BINDING"/>
    <property type="match status" value="1"/>
</dbReference>
<feature type="domain" description="B12-binding" evidence="6">
    <location>
        <begin position="1"/>
        <end position="143"/>
    </location>
</feature>
<dbReference type="NCBIfam" id="TIGR04072">
    <property type="entry name" value="rSAM_ladder_B12"/>
    <property type="match status" value="1"/>
</dbReference>
<evidence type="ECO:0000256" key="1">
    <source>
        <dbReference type="ARBA" id="ARBA00001966"/>
    </source>
</evidence>
<keyword evidence="2" id="KW-0949">S-adenosyl-L-methionine</keyword>
<dbReference type="Gene3D" id="3.80.30.20">
    <property type="entry name" value="tm_1862 like domain"/>
    <property type="match status" value="1"/>
</dbReference>
<dbReference type="InterPro" id="IPR023404">
    <property type="entry name" value="rSAM_horseshoe"/>
</dbReference>
<dbReference type="PANTHER" id="PTHR43409">
    <property type="entry name" value="ANAEROBIC MAGNESIUM-PROTOPORPHYRIN IX MONOMETHYL ESTER CYCLASE-RELATED"/>
    <property type="match status" value="1"/>
</dbReference>
<dbReference type="InterPro" id="IPR006158">
    <property type="entry name" value="Cobalamin-bd"/>
</dbReference>
<keyword evidence="4" id="KW-0408">Iron</keyword>
<dbReference type="Pfam" id="PF04055">
    <property type="entry name" value="Radical_SAM"/>
    <property type="match status" value="1"/>
</dbReference>
<dbReference type="InterPro" id="IPR058240">
    <property type="entry name" value="rSAM_sf"/>
</dbReference>
<gene>
    <name evidence="8" type="ORF">GURASL_01980</name>
</gene>
<evidence type="ECO:0000313" key="8">
    <source>
        <dbReference type="EMBL" id="BDV41275.1"/>
    </source>
</evidence>
<dbReference type="InterPro" id="IPR051198">
    <property type="entry name" value="BchE-like"/>
</dbReference>
<evidence type="ECO:0000256" key="3">
    <source>
        <dbReference type="ARBA" id="ARBA00022723"/>
    </source>
</evidence>
<evidence type="ECO:0000256" key="4">
    <source>
        <dbReference type="ARBA" id="ARBA00023004"/>
    </source>
</evidence>